<organism evidence="1 2">
    <name type="scientific">Amycolatopsis orientalis</name>
    <name type="common">Nocardia orientalis</name>
    <dbReference type="NCBI Taxonomy" id="31958"/>
    <lineage>
        <taxon>Bacteria</taxon>
        <taxon>Bacillati</taxon>
        <taxon>Actinomycetota</taxon>
        <taxon>Actinomycetes</taxon>
        <taxon>Pseudonocardiales</taxon>
        <taxon>Pseudonocardiaceae</taxon>
        <taxon>Amycolatopsis</taxon>
    </lineage>
</organism>
<dbReference type="STRING" id="31958.SD37_25760"/>
<reference evidence="1 2" key="1">
    <citation type="journal article" date="2015" name="Genome Announc.">
        <title>Draft Genome Sequence of Norvancomycin-Producing Strain Amycolatopsis orientalis CPCC200066.</title>
        <authorList>
            <person name="Lei X."/>
            <person name="Yuan F."/>
            <person name="Shi Y."/>
            <person name="Li X."/>
            <person name="Wang L."/>
            <person name="Hong B."/>
        </authorList>
    </citation>
    <scope>NUCLEOTIDE SEQUENCE [LARGE SCALE GENOMIC DNA]</scope>
    <source>
        <strain evidence="1 2">B-37</strain>
    </source>
</reference>
<dbReference type="EMBL" id="CP016174">
    <property type="protein sequence ID" value="ANN18695.1"/>
    <property type="molecule type" value="Genomic_DNA"/>
</dbReference>
<sequence>MAKELLERVRTRTEVSRAIGILQVWNACDRRTASYDLRDGREHRDDAQRMIAVVDAAADGSSDPDTRWD</sequence>
<dbReference type="Proteomes" id="UP000093695">
    <property type="component" value="Chromosome"/>
</dbReference>
<name>A0A193C2T5_AMYOR</name>
<evidence type="ECO:0000313" key="2">
    <source>
        <dbReference type="Proteomes" id="UP000093695"/>
    </source>
</evidence>
<proteinExistence type="predicted"/>
<gene>
    <name evidence="1" type="ORF">SD37_25760</name>
</gene>
<evidence type="ECO:0000313" key="1">
    <source>
        <dbReference type="EMBL" id="ANN18695.1"/>
    </source>
</evidence>
<dbReference type="AlphaFoldDB" id="A0A193C2T5"/>
<keyword evidence="2" id="KW-1185">Reference proteome</keyword>
<dbReference type="KEGG" id="aori:SD37_25760"/>
<protein>
    <submittedName>
        <fullName evidence="1">Uncharacterized protein</fullName>
    </submittedName>
</protein>
<accession>A0A193C2T5</accession>